<feature type="transmembrane region" description="Helical" evidence="1">
    <location>
        <begin position="171"/>
        <end position="190"/>
    </location>
</feature>
<comment type="caution">
    <text evidence="2">The sequence shown here is derived from an EMBL/GenBank/DDBJ whole genome shotgun (WGS) entry which is preliminary data.</text>
</comment>
<dbReference type="Proteomes" id="UP001576774">
    <property type="component" value="Unassembled WGS sequence"/>
</dbReference>
<feature type="transmembrane region" description="Helical" evidence="1">
    <location>
        <begin position="139"/>
        <end position="165"/>
    </location>
</feature>
<gene>
    <name evidence="2" type="ORF">ACE1CC_05635</name>
</gene>
<keyword evidence="3" id="KW-1185">Reference proteome</keyword>
<dbReference type="RefSeq" id="WP_413269492.1">
    <property type="nucleotide sequence ID" value="NZ_JBHFNQ010000048.1"/>
</dbReference>
<name>A0ABV4X0S4_9CYAN</name>
<dbReference type="Pfam" id="PF19991">
    <property type="entry name" value="HMA_2"/>
    <property type="match status" value="1"/>
</dbReference>
<keyword evidence="1" id="KW-1133">Transmembrane helix</keyword>
<reference evidence="2 3" key="1">
    <citation type="submission" date="2024-09" db="EMBL/GenBank/DDBJ databases">
        <title>Floridaenema gen nov. (Aerosakkonemataceae, Aerosakkonematales ord. nov., Cyanobacteria) from benthic tropical and subtropical fresh waters, with the description of four new species.</title>
        <authorList>
            <person name="Moretto J.A."/>
            <person name="Berthold D.E."/>
            <person name="Lefler F.W."/>
            <person name="Huang I.-S."/>
            <person name="Laughinghouse H. IV."/>
        </authorList>
    </citation>
    <scope>NUCLEOTIDE SEQUENCE [LARGE SCALE GENOMIC DNA]</scope>
    <source>
        <strain evidence="2 3">BLCC-F46</strain>
    </source>
</reference>
<keyword evidence="1" id="KW-0812">Transmembrane</keyword>
<evidence type="ECO:0000313" key="3">
    <source>
        <dbReference type="Proteomes" id="UP001576774"/>
    </source>
</evidence>
<accession>A0ABV4X0S4</accession>
<sequence>MTSAFAMPEEFSSLALANGAFGIREYLKSGYEIVHQIKGRVRIRIPRLGYDREYGDRLTKMLKAVAGVTQVNINQMAKSVTMYYEENTNAAQLIRSLIVSAPKVVEVVVSPMPNQENQQTFDFATFDRMNPLHPELKPLFYRFSIALLEVMGTICFFLGIIGLILPFLPGTPFLILGSLCFLVASELSLIS</sequence>
<organism evidence="2 3">
    <name type="scientific">Floridaenema aerugineum BLCC-F46</name>
    <dbReference type="NCBI Taxonomy" id="3153654"/>
    <lineage>
        <taxon>Bacteria</taxon>
        <taxon>Bacillati</taxon>
        <taxon>Cyanobacteriota</taxon>
        <taxon>Cyanophyceae</taxon>
        <taxon>Oscillatoriophycideae</taxon>
        <taxon>Aerosakkonematales</taxon>
        <taxon>Aerosakkonemataceae</taxon>
        <taxon>Floridanema</taxon>
        <taxon>Floridanema aerugineum</taxon>
    </lineage>
</organism>
<evidence type="ECO:0000313" key="2">
    <source>
        <dbReference type="EMBL" id="MFB2876355.1"/>
    </source>
</evidence>
<keyword evidence="1" id="KW-0472">Membrane</keyword>
<evidence type="ECO:0000256" key="1">
    <source>
        <dbReference type="SAM" id="Phobius"/>
    </source>
</evidence>
<protein>
    <submittedName>
        <fullName evidence="2">HMA2 domain-containing protein</fullName>
    </submittedName>
</protein>
<dbReference type="EMBL" id="JBHFNQ010000048">
    <property type="protein sequence ID" value="MFB2876355.1"/>
    <property type="molecule type" value="Genomic_DNA"/>
</dbReference>
<proteinExistence type="predicted"/>